<dbReference type="EMBL" id="FNQC01000004">
    <property type="protein sequence ID" value="SDY95573.1"/>
    <property type="molecule type" value="Genomic_DNA"/>
</dbReference>
<protein>
    <submittedName>
        <fullName evidence="2">ATP-binding cassette, subfamily B</fullName>
    </submittedName>
</protein>
<evidence type="ECO:0000259" key="1">
    <source>
        <dbReference type="Pfam" id="PF03412"/>
    </source>
</evidence>
<keyword evidence="3" id="KW-1185">Reference proteome</keyword>
<dbReference type="GO" id="GO:0005524">
    <property type="term" value="F:ATP binding"/>
    <property type="evidence" value="ECO:0007669"/>
    <property type="project" value="UniProtKB-KW"/>
</dbReference>
<dbReference type="Proteomes" id="UP000199663">
    <property type="component" value="Unassembled WGS sequence"/>
</dbReference>
<dbReference type="Gene3D" id="3.90.70.10">
    <property type="entry name" value="Cysteine proteinases"/>
    <property type="match status" value="1"/>
</dbReference>
<reference evidence="2 3" key="1">
    <citation type="submission" date="2016-10" db="EMBL/GenBank/DDBJ databases">
        <authorList>
            <person name="Varghese N."/>
            <person name="Submissions S."/>
        </authorList>
    </citation>
    <scope>NUCLEOTIDE SEQUENCE [LARGE SCALE GENOMIC DNA]</scope>
    <source>
        <strain evidence="2 3">DSM 17997</strain>
    </source>
</reference>
<accession>A0A1H3P3L9</accession>
<keyword evidence="2" id="KW-0067">ATP-binding</keyword>
<feature type="domain" description="Peptidase C39" evidence="1">
    <location>
        <begin position="6"/>
        <end position="80"/>
    </location>
</feature>
<organism evidence="2 3">
    <name type="scientific">Rhodonellum ikkaensis</name>
    <dbReference type="NCBI Taxonomy" id="336829"/>
    <lineage>
        <taxon>Bacteria</taxon>
        <taxon>Pseudomonadati</taxon>
        <taxon>Bacteroidota</taxon>
        <taxon>Cytophagia</taxon>
        <taxon>Cytophagales</taxon>
        <taxon>Cytophagaceae</taxon>
        <taxon>Rhodonellum</taxon>
    </lineage>
</organism>
<dbReference type="InterPro" id="IPR005074">
    <property type="entry name" value="Peptidase_C39"/>
</dbReference>
<sequence length="88" mass="10247">MKRNFSFYKQPDSKDCGPTCLRIIAKHYGKLISLKEIREISETTREGSSLLKLSDAAEAMGFKNHWGQAVLDRCRKYYLPTHHIHPWP</sequence>
<gene>
    <name evidence="2" type="ORF">SAMN05444412_10441</name>
</gene>
<dbReference type="Pfam" id="PF03412">
    <property type="entry name" value="Peptidase_C39"/>
    <property type="match status" value="1"/>
</dbReference>
<evidence type="ECO:0000313" key="2">
    <source>
        <dbReference type="EMBL" id="SDY95573.1"/>
    </source>
</evidence>
<name>A0A1H3P3L9_9BACT</name>
<keyword evidence="2" id="KW-0547">Nucleotide-binding</keyword>
<comment type="caution">
    <text evidence="2">The sequence shown here is derived from an EMBL/GenBank/DDBJ whole genome shotgun (WGS) entry which is preliminary data.</text>
</comment>
<dbReference type="RefSeq" id="WP_175526554.1">
    <property type="nucleotide sequence ID" value="NZ_FNQC01000004.1"/>
</dbReference>
<proteinExistence type="predicted"/>
<evidence type="ECO:0000313" key="3">
    <source>
        <dbReference type="Proteomes" id="UP000199663"/>
    </source>
</evidence>